<organism evidence="13 14">
    <name type="scientific">Microbacterium aurum</name>
    <dbReference type="NCBI Taxonomy" id="36805"/>
    <lineage>
        <taxon>Bacteria</taxon>
        <taxon>Bacillati</taxon>
        <taxon>Actinomycetota</taxon>
        <taxon>Actinomycetes</taxon>
        <taxon>Micrococcales</taxon>
        <taxon>Microbacteriaceae</taxon>
        <taxon>Microbacterium</taxon>
    </lineage>
</organism>
<keyword evidence="14" id="KW-1185">Reference proteome</keyword>
<evidence type="ECO:0000256" key="4">
    <source>
        <dbReference type="ARBA" id="ARBA00022679"/>
    </source>
</evidence>
<evidence type="ECO:0000313" key="13">
    <source>
        <dbReference type="EMBL" id="APZ35838.1"/>
    </source>
</evidence>
<gene>
    <name evidence="13" type="ORF">BOH66_09110</name>
</gene>
<dbReference type="AlphaFoldDB" id="A0A1P8UCF8"/>
<evidence type="ECO:0000259" key="12">
    <source>
        <dbReference type="Pfam" id="PF07730"/>
    </source>
</evidence>
<feature type="transmembrane region" description="Helical" evidence="10">
    <location>
        <begin position="115"/>
        <end position="134"/>
    </location>
</feature>
<evidence type="ECO:0000256" key="3">
    <source>
        <dbReference type="ARBA" id="ARBA00022553"/>
    </source>
</evidence>
<name>A0A1P8UCF8_9MICO</name>
<keyword evidence="10" id="KW-1133">Transmembrane helix</keyword>
<sequence length="372" mass="37960">MSVGPATGGLPPGQGGSATALPSGVVLVAAVTASAALLLRRRFPVAVAAVATAASAGMMLAPSPGSAPLLMVALYAVPVYRGTRVAWICWAGAGAVLIALASAGVLLGGASPADLSNIVITSLGSSLIGVLVGINVGNRKRYVEAIIDRSRQLLVERDQQAQLAAAAERARIAREMHDIVSHSLTVVVALAEGATATDDPERARRATAQISDTARDALREMRAMLGVLRDGAPDAPLAAVDDDPVAAPVAAARRAGFPVTVQLAGAYPESAAVRRALARIVQESLTNAMRHAPHTTGIDVVIATTASETTVTVSNDGVTGAPNAGGHGIQGLRERADHVGGTLEAGPAERGRWRVHARLPQEPQPPSTPEDE</sequence>
<keyword evidence="10" id="KW-0472">Membrane</keyword>
<feature type="transmembrane region" description="Helical" evidence="10">
    <location>
        <begin position="85"/>
        <end position="108"/>
    </location>
</feature>
<evidence type="ECO:0000256" key="1">
    <source>
        <dbReference type="ARBA" id="ARBA00000085"/>
    </source>
</evidence>
<feature type="domain" description="Signal transduction histidine kinase subgroup 3 dimerisation and phosphoacceptor" evidence="12">
    <location>
        <begin position="168"/>
        <end position="231"/>
    </location>
</feature>
<keyword evidence="8" id="KW-0902">Two-component regulatory system</keyword>
<keyword evidence="3" id="KW-0597">Phosphoprotein</keyword>
<evidence type="ECO:0000313" key="14">
    <source>
        <dbReference type="Proteomes" id="UP000187185"/>
    </source>
</evidence>
<feature type="domain" description="Histidine kinase/HSP90-like ATPase" evidence="11">
    <location>
        <begin position="274"/>
        <end position="362"/>
    </location>
</feature>
<keyword evidence="6" id="KW-0418">Kinase</keyword>
<dbReference type="GO" id="GO:0005524">
    <property type="term" value="F:ATP binding"/>
    <property type="evidence" value="ECO:0007669"/>
    <property type="project" value="UniProtKB-KW"/>
</dbReference>
<keyword evidence="10" id="KW-0812">Transmembrane</keyword>
<keyword evidence="4" id="KW-0808">Transferase</keyword>
<evidence type="ECO:0000256" key="6">
    <source>
        <dbReference type="ARBA" id="ARBA00022777"/>
    </source>
</evidence>
<evidence type="ECO:0000259" key="11">
    <source>
        <dbReference type="Pfam" id="PF02518"/>
    </source>
</evidence>
<dbReference type="GO" id="GO:0046983">
    <property type="term" value="F:protein dimerization activity"/>
    <property type="evidence" value="ECO:0007669"/>
    <property type="project" value="InterPro"/>
</dbReference>
<dbReference type="InterPro" id="IPR003594">
    <property type="entry name" value="HATPase_dom"/>
</dbReference>
<keyword evidence="5" id="KW-0547">Nucleotide-binding</keyword>
<evidence type="ECO:0000256" key="2">
    <source>
        <dbReference type="ARBA" id="ARBA00012438"/>
    </source>
</evidence>
<keyword evidence="7" id="KW-0067">ATP-binding</keyword>
<reference evidence="13 14" key="1">
    <citation type="submission" date="2016-12" db="EMBL/GenBank/DDBJ databases">
        <title>Complete genome sequence of Microbacterium aurum KACC 15219.</title>
        <authorList>
            <person name="Jung Y."/>
            <person name="Shin J.-H."/>
            <person name="Lee Y.-J."/>
            <person name="Yi H."/>
            <person name="Bahn Y.-S."/>
            <person name="Kim J.F."/>
            <person name="Lee D.-W."/>
        </authorList>
    </citation>
    <scope>NUCLEOTIDE SEQUENCE [LARGE SCALE GENOMIC DNA]</scope>
    <source>
        <strain evidence="13 14">KACC 15219</strain>
    </source>
</reference>
<dbReference type="Gene3D" id="3.30.565.10">
    <property type="entry name" value="Histidine kinase-like ATPase, C-terminal domain"/>
    <property type="match status" value="1"/>
</dbReference>
<protein>
    <recommendedName>
        <fullName evidence="2">histidine kinase</fullName>
        <ecNumber evidence="2">2.7.13.3</ecNumber>
    </recommendedName>
</protein>
<dbReference type="CDD" id="cd16917">
    <property type="entry name" value="HATPase_UhpB-NarQ-NarX-like"/>
    <property type="match status" value="1"/>
</dbReference>
<dbReference type="InterPro" id="IPR011712">
    <property type="entry name" value="Sig_transdc_His_kin_sub3_dim/P"/>
</dbReference>
<dbReference type="Gene3D" id="1.20.5.1930">
    <property type="match status" value="1"/>
</dbReference>
<feature type="transmembrane region" description="Helical" evidence="10">
    <location>
        <begin position="20"/>
        <end position="39"/>
    </location>
</feature>
<dbReference type="EC" id="2.7.13.3" evidence="2"/>
<dbReference type="Pfam" id="PF02518">
    <property type="entry name" value="HATPase_c"/>
    <property type="match status" value="1"/>
</dbReference>
<dbReference type="KEGG" id="maur:BOH66_09110"/>
<dbReference type="GO" id="GO:0000155">
    <property type="term" value="F:phosphorelay sensor kinase activity"/>
    <property type="evidence" value="ECO:0007669"/>
    <property type="project" value="InterPro"/>
</dbReference>
<dbReference type="EMBL" id="CP018762">
    <property type="protein sequence ID" value="APZ35838.1"/>
    <property type="molecule type" value="Genomic_DNA"/>
</dbReference>
<dbReference type="STRING" id="36805.BOH66_09110"/>
<feature type="transmembrane region" description="Helical" evidence="10">
    <location>
        <begin position="46"/>
        <end position="65"/>
    </location>
</feature>
<dbReference type="PANTHER" id="PTHR24421:SF10">
    <property type="entry name" value="NITRATE_NITRITE SENSOR PROTEIN NARQ"/>
    <property type="match status" value="1"/>
</dbReference>
<evidence type="ECO:0000256" key="7">
    <source>
        <dbReference type="ARBA" id="ARBA00022840"/>
    </source>
</evidence>
<comment type="catalytic activity">
    <reaction evidence="1">
        <text>ATP + protein L-histidine = ADP + protein N-phospho-L-histidine.</text>
        <dbReference type="EC" id="2.7.13.3"/>
    </reaction>
</comment>
<dbReference type="PANTHER" id="PTHR24421">
    <property type="entry name" value="NITRATE/NITRITE SENSOR PROTEIN NARX-RELATED"/>
    <property type="match status" value="1"/>
</dbReference>
<dbReference type="GO" id="GO:0016020">
    <property type="term" value="C:membrane"/>
    <property type="evidence" value="ECO:0007669"/>
    <property type="project" value="InterPro"/>
</dbReference>
<evidence type="ECO:0000256" key="8">
    <source>
        <dbReference type="ARBA" id="ARBA00023012"/>
    </source>
</evidence>
<evidence type="ECO:0000256" key="9">
    <source>
        <dbReference type="SAM" id="MobiDB-lite"/>
    </source>
</evidence>
<dbReference type="InterPro" id="IPR036890">
    <property type="entry name" value="HATPase_C_sf"/>
</dbReference>
<feature type="region of interest" description="Disordered" evidence="9">
    <location>
        <begin position="345"/>
        <end position="372"/>
    </location>
</feature>
<dbReference type="InterPro" id="IPR050482">
    <property type="entry name" value="Sensor_HK_TwoCompSys"/>
</dbReference>
<dbReference type="Pfam" id="PF07730">
    <property type="entry name" value="HisKA_3"/>
    <property type="match status" value="1"/>
</dbReference>
<evidence type="ECO:0000256" key="5">
    <source>
        <dbReference type="ARBA" id="ARBA00022741"/>
    </source>
</evidence>
<dbReference type="Proteomes" id="UP000187185">
    <property type="component" value="Chromosome"/>
</dbReference>
<proteinExistence type="predicted"/>
<dbReference type="SUPFAM" id="SSF55874">
    <property type="entry name" value="ATPase domain of HSP90 chaperone/DNA topoisomerase II/histidine kinase"/>
    <property type="match status" value="1"/>
</dbReference>
<accession>A0A1P8UCF8</accession>
<evidence type="ECO:0000256" key="10">
    <source>
        <dbReference type="SAM" id="Phobius"/>
    </source>
</evidence>
<feature type="compositionally biased region" description="Pro residues" evidence="9">
    <location>
        <begin position="362"/>
        <end position="372"/>
    </location>
</feature>